<dbReference type="AlphaFoldDB" id="A0A366LD20"/>
<protein>
    <submittedName>
        <fullName evidence="5">Transcriptional regulator</fullName>
    </submittedName>
</protein>
<dbReference type="EMBL" id="QNQU01000001">
    <property type="protein sequence ID" value="RBQ11771.1"/>
    <property type="molecule type" value="Genomic_DNA"/>
</dbReference>
<dbReference type="Pfam" id="PF01638">
    <property type="entry name" value="HxlR"/>
    <property type="match status" value="1"/>
</dbReference>
<keyword evidence="3" id="KW-0804">Transcription</keyword>
<gene>
    <name evidence="5" type="ORF">DRW42_00385</name>
</gene>
<dbReference type="Proteomes" id="UP000252081">
    <property type="component" value="Unassembled WGS sequence"/>
</dbReference>
<proteinExistence type="predicted"/>
<organism evidence="5 6">
    <name type="scientific">Pedobacter miscanthi</name>
    <dbReference type="NCBI Taxonomy" id="2259170"/>
    <lineage>
        <taxon>Bacteria</taxon>
        <taxon>Pseudomonadati</taxon>
        <taxon>Bacteroidota</taxon>
        <taxon>Sphingobacteriia</taxon>
        <taxon>Sphingobacteriales</taxon>
        <taxon>Sphingobacteriaceae</taxon>
        <taxon>Pedobacter</taxon>
    </lineage>
</organism>
<dbReference type="GO" id="GO:0003677">
    <property type="term" value="F:DNA binding"/>
    <property type="evidence" value="ECO:0007669"/>
    <property type="project" value="UniProtKB-KW"/>
</dbReference>
<dbReference type="RefSeq" id="WP_113946851.1">
    <property type="nucleotide sequence ID" value="NZ_QNQU01000001.1"/>
</dbReference>
<sequence>MKTITKRSGCPVSFSLDFLGDKWTLLILRDMVLSDKNSYGDFLASNERIATNILADRLNTLEQYGFIIKRVSPEKKNKFLFSLTEKGIELVPILMELTIWGSKYNPPGNEKLLKALADDKVGTILKLQQKLRNAIP</sequence>
<feature type="domain" description="HTH hxlR-type" evidence="4">
    <location>
        <begin position="10"/>
        <end position="109"/>
    </location>
</feature>
<dbReference type="PANTHER" id="PTHR33204">
    <property type="entry name" value="TRANSCRIPTIONAL REGULATOR, MARR FAMILY"/>
    <property type="match status" value="1"/>
</dbReference>
<evidence type="ECO:0000313" key="6">
    <source>
        <dbReference type="Proteomes" id="UP000252081"/>
    </source>
</evidence>
<keyword evidence="2" id="KW-0238">DNA-binding</keyword>
<accession>A0A366LD20</accession>
<comment type="caution">
    <text evidence="5">The sequence shown here is derived from an EMBL/GenBank/DDBJ whole genome shotgun (WGS) entry which is preliminary data.</text>
</comment>
<reference evidence="5 6" key="1">
    <citation type="submission" date="2018-07" db="EMBL/GenBank/DDBJ databases">
        <title>A draft genome of a endophytic bacteria, a new species of Pedobacter.</title>
        <authorList>
            <person name="Zhang Z.D."/>
            <person name="Chen Z.J."/>
        </authorList>
    </citation>
    <scope>NUCLEOTIDE SEQUENCE [LARGE SCALE GENOMIC DNA]</scope>
    <source>
        <strain evidence="5 6">RS10</strain>
    </source>
</reference>
<evidence type="ECO:0000313" key="5">
    <source>
        <dbReference type="EMBL" id="RBQ11771.1"/>
    </source>
</evidence>
<evidence type="ECO:0000256" key="1">
    <source>
        <dbReference type="ARBA" id="ARBA00023015"/>
    </source>
</evidence>
<evidence type="ECO:0000256" key="3">
    <source>
        <dbReference type="ARBA" id="ARBA00023163"/>
    </source>
</evidence>
<dbReference type="SUPFAM" id="SSF46785">
    <property type="entry name" value="Winged helix' DNA-binding domain"/>
    <property type="match status" value="1"/>
</dbReference>
<evidence type="ECO:0000256" key="2">
    <source>
        <dbReference type="ARBA" id="ARBA00023125"/>
    </source>
</evidence>
<evidence type="ECO:0000259" key="4">
    <source>
        <dbReference type="PROSITE" id="PS51118"/>
    </source>
</evidence>
<keyword evidence="6" id="KW-1185">Reference proteome</keyword>
<dbReference type="PANTHER" id="PTHR33204:SF37">
    <property type="entry name" value="HTH-TYPE TRANSCRIPTIONAL REGULATOR YODB"/>
    <property type="match status" value="1"/>
</dbReference>
<dbReference type="InterPro" id="IPR036388">
    <property type="entry name" value="WH-like_DNA-bd_sf"/>
</dbReference>
<name>A0A366LD20_9SPHI</name>
<dbReference type="InterPro" id="IPR002577">
    <property type="entry name" value="HTH_HxlR"/>
</dbReference>
<dbReference type="OrthoDB" id="9791143at2"/>
<dbReference type="Gene3D" id="1.10.10.10">
    <property type="entry name" value="Winged helix-like DNA-binding domain superfamily/Winged helix DNA-binding domain"/>
    <property type="match status" value="1"/>
</dbReference>
<keyword evidence="1" id="KW-0805">Transcription regulation</keyword>
<dbReference type="PROSITE" id="PS51118">
    <property type="entry name" value="HTH_HXLR"/>
    <property type="match status" value="1"/>
</dbReference>
<dbReference type="InterPro" id="IPR036390">
    <property type="entry name" value="WH_DNA-bd_sf"/>
</dbReference>